<gene>
    <name evidence="7" type="ordered locus">Avin_51290</name>
</gene>
<dbReference type="InterPro" id="IPR036291">
    <property type="entry name" value="NAD(P)-bd_dom_sf"/>
</dbReference>
<dbReference type="Gene3D" id="3.40.50.720">
    <property type="entry name" value="NAD(P)-binding Rossmann-like Domain"/>
    <property type="match status" value="2"/>
</dbReference>
<dbReference type="HOGENOM" id="CLU_019796_1_2_6"/>
<dbReference type="STRING" id="322710.Avin_51290"/>
<evidence type="ECO:0000256" key="1">
    <source>
        <dbReference type="ARBA" id="ARBA00022857"/>
    </source>
</evidence>
<dbReference type="RefSeq" id="WP_012703561.1">
    <property type="nucleotide sequence ID" value="NC_012560.1"/>
</dbReference>
<evidence type="ECO:0000259" key="5">
    <source>
        <dbReference type="Pfam" id="PF00389"/>
    </source>
</evidence>
<dbReference type="KEGG" id="avn:Avin_51290"/>
<protein>
    <submittedName>
        <fullName evidence="7">2-hydroxyacid dehydrogenase</fullName>
    </submittedName>
</protein>
<evidence type="ECO:0000256" key="4">
    <source>
        <dbReference type="RuleBase" id="RU003719"/>
    </source>
</evidence>
<dbReference type="GO" id="GO:0030267">
    <property type="term" value="F:glyoxylate reductase (NADPH) activity"/>
    <property type="evidence" value="ECO:0007669"/>
    <property type="project" value="TreeGrafter"/>
</dbReference>
<accession>C1DMD1</accession>
<evidence type="ECO:0000313" key="7">
    <source>
        <dbReference type="EMBL" id="ACO81208.1"/>
    </source>
</evidence>
<dbReference type="FunFam" id="3.40.50.720:FF:000213">
    <property type="entry name" value="Putative 2-hydroxyacid dehydrogenase"/>
    <property type="match status" value="1"/>
</dbReference>
<evidence type="ECO:0000256" key="3">
    <source>
        <dbReference type="ARBA" id="ARBA00023027"/>
    </source>
</evidence>
<dbReference type="GeneID" id="88187954"/>
<dbReference type="AlphaFoldDB" id="C1DMD1"/>
<evidence type="ECO:0000313" key="8">
    <source>
        <dbReference type="Proteomes" id="UP000002424"/>
    </source>
</evidence>
<keyword evidence="3" id="KW-0520">NAD</keyword>
<dbReference type="Pfam" id="PF00389">
    <property type="entry name" value="2-Hacid_dh"/>
    <property type="match status" value="1"/>
</dbReference>
<dbReference type="CDD" id="cd12156">
    <property type="entry name" value="HPPR"/>
    <property type="match status" value="1"/>
</dbReference>
<dbReference type="EnsemblBacteria" id="ACO81208">
    <property type="protein sequence ID" value="ACO81208"/>
    <property type="gene ID" value="Avin_51290"/>
</dbReference>
<dbReference type="InterPro" id="IPR006139">
    <property type="entry name" value="D-isomer_2_OHA_DH_cat_dom"/>
</dbReference>
<dbReference type="Pfam" id="PF02826">
    <property type="entry name" value="2-Hacid_dh_C"/>
    <property type="match status" value="1"/>
</dbReference>
<dbReference type="OrthoDB" id="9805416at2"/>
<dbReference type="GO" id="GO:0005829">
    <property type="term" value="C:cytosol"/>
    <property type="evidence" value="ECO:0007669"/>
    <property type="project" value="TreeGrafter"/>
</dbReference>
<sequence>MKPNVLKIARLPDLLSERLYADYRVLEGSESGAELGAAAADVRALVANGESRVSRELLDRLPALEIIVVFGVGYDGVDVRAAEARGIPVTHTPDVLTDDVADFAMTLLLGIARRVAVADRFVREGAWAGGPFPFTRKVSGARLGIVGLGRIGSAIARRATAFDMLIAYCGRRPRPVDYRYFASVHELAAQVDFLVVSANGGADTRHLIDASVLDALGPEGILVNVGRGSVVDEAALAGALAERRLLGAALDVFEDEPRVHPRLLELDNVLLTPHMASATWATRRAMADLLMANLRAHFAGQPLPSPVPGDHREPTSSA</sequence>
<feature type="domain" description="D-isomer specific 2-hydroxyacid dehydrogenase NAD-binding" evidence="6">
    <location>
        <begin position="105"/>
        <end position="276"/>
    </location>
</feature>
<dbReference type="SUPFAM" id="SSF51735">
    <property type="entry name" value="NAD(P)-binding Rossmann-fold domains"/>
    <property type="match status" value="1"/>
</dbReference>
<dbReference type="EMBL" id="CP001157">
    <property type="protein sequence ID" value="ACO81208.1"/>
    <property type="molecule type" value="Genomic_DNA"/>
</dbReference>
<dbReference type="PANTHER" id="PTHR10996:SF178">
    <property type="entry name" value="2-HYDROXYACID DEHYDROGENASE YGL185C-RELATED"/>
    <property type="match status" value="1"/>
</dbReference>
<name>C1DMD1_AZOVD</name>
<keyword evidence="8" id="KW-1185">Reference proteome</keyword>
<dbReference type="SUPFAM" id="SSF52283">
    <property type="entry name" value="Formate/glycerate dehydrogenase catalytic domain-like"/>
    <property type="match status" value="1"/>
</dbReference>
<dbReference type="GO" id="GO:0016618">
    <property type="term" value="F:hydroxypyruvate reductase [NAD(P)H] activity"/>
    <property type="evidence" value="ECO:0007669"/>
    <property type="project" value="TreeGrafter"/>
</dbReference>
<dbReference type="InterPro" id="IPR050223">
    <property type="entry name" value="D-isomer_2-hydroxyacid_DH"/>
</dbReference>
<dbReference type="GO" id="GO:0051287">
    <property type="term" value="F:NAD binding"/>
    <property type="evidence" value="ECO:0007669"/>
    <property type="project" value="InterPro"/>
</dbReference>
<keyword evidence="2 4" id="KW-0560">Oxidoreductase</keyword>
<feature type="domain" description="D-isomer specific 2-hydroxyacid dehydrogenase catalytic" evidence="5">
    <location>
        <begin position="15"/>
        <end position="307"/>
    </location>
</feature>
<dbReference type="PANTHER" id="PTHR10996">
    <property type="entry name" value="2-HYDROXYACID DEHYDROGENASE-RELATED"/>
    <property type="match status" value="1"/>
</dbReference>
<comment type="similarity">
    <text evidence="4">Belongs to the D-isomer specific 2-hydroxyacid dehydrogenase family.</text>
</comment>
<reference evidence="7 8" key="1">
    <citation type="journal article" date="2009" name="J. Bacteriol.">
        <title>Genome sequence of Azotobacter vinelandii, an obligate aerobe specialized to support diverse anaerobic metabolic processes.</title>
        <authorList>
            <person name="Setubal J.C."/>
            <person name="dos Santos P."/>
            <person name="Goldman B.S."/>
            <person name="Ertesvag H."/>
            <person name="Espin G."/>
            <person name="Rubio L.M."/>
            <person name="Valla S."/>
            <person name="Almeida N.F."/>
            <person name="Balasubramanian D."/>
            <person name="Cromes L."/>
            <person name="Curatti L."/>
            <person name="Du Z."/>
            <person name="Godsy E."/>
            <person name="Goodner B."/>
            <person name="Hellner-Burris K."/>
            <person name="Hernandez J.A."/>
            <person name="Houmiel K."/>
            <person name="Imperial J."/>
            <person name="Kennedy C."/>
            <person name="Larson T.J."/>
            <person name="Latreille P."/>
            <person name="Ligon L.S."/>
            <person name="Lu J."/>
            <person name="Maerk M."/>
            <person name="Miller N.M."/>
            <person name="Norton S."/>
            <person name="O'Carroll I.P."/>
            <person name="Paulsen I."/>
            <person name="Raulfs E.C."/>
            <person name="Roemer R."/>
            <person name="Rosser J."/>
            <person name="Segura D."/>
            <person name="Slater S."/>
            <person name="Stricklin S.L."/>
            <person name="Studholme D.J."/>
            <person name="Sun J."/>
            <person name="Viana C.J."/>
            <person name="Wallin E."/>
            <person name="Wang B."/>
            <person name="Wheeler C."/>
            <person name="Zhu H."/>
            <person name="Dean D.R."/>
            <person name="Dixon R."/>
            <person name="Wood D."/>
        </authorList>
    </citation>
    <scope>NUCLEOTIDE SEQUENCE [LARGE SCALE GENOMIC DNA]</scope>
    <source>
        <strain evidence="8">DJ / ATCC BAA-1303</strain>
    </source>
</reference>
<dbReference type="Proteomes" id="UP000002424">
    <property type="component" value="Chromosome"/>
</dbReference>
<evidence type="ECO:0000256" key="2">
    <source>
        <dbReference type="ARBA" id="ARBA00023002"/>
    </source>
</evidence>
<keyword evidence="1" id="KW-0521">NADP</keyword>
<organism evidence="7 8">
    <name type="scientific">Azotobacter vinelandii (strain DJ / ATCC BAA-1303)</name>
    <dbReference type="NCBI Taxonomy" id="322710"/>
    <lineage>
        <taxon>Bacteria</taxon>
        <taxon>Pseudomonadati</taxon>
        <taxon>Pseudomonadota</taxon>
        <taxon>Gammaproteobacteria</taxon>
        <taxon>Pseudomonadales</taxon>
        <taxon>Pseudomonadaceae</taxon>
        <taxon>Azotobacter</taxon>
    </lineage>
</organism>
<proteinExistence type="inferred from homology"/>
<dbReference type="eggNOG" id="COG1052">
    <property type="taxonomic scope" value="Bacteria"/>
</dbReference>
<evidence type="ECO:0000259" key="6">
    <source>
        <dbReference type="Pfam" id="PF02826"/>
    </source>
</evidence>
<dbReference type="InterPro" id="IPR006140">
    <property type="entry name" value="D-isomer_DH_NAD-bd"/>
</dbReference>